<dbReference type="PANTHER" id="PTHR35910:SF1">
    <property type="entry name" value="2EXR DOMAIN-CONTAINING PROTEIN"/>
    <property type="match status" value="1"/>
</dbReference>
<accession>A0AAX4I726</accession>
<feature type="domain" description="2EXR" evidence="1">
    <location>
        <begin position="4"/>
        <end position="95"/>
    </location>
</feature>
<protein>
    <submittedName>
        <fullName evidence="2">2EXR domain-containing protein</fullName>
    </submittedName>
</protein>
<dbReference type="PANTHER" id="PTHR35910">
    <property type="entry name" value="2EXR DOMAIN-CONTAINING PROTEIN"/>
    <property type="match status" value="1"/>
</dbReference>
<dbReference type="Proteomes" id="UP001322277">
    <property type="component" value="Chromosome 2"/>
</dbReference>
<dbReference type="InterPro" id="IPR045518">
    <property type="entry name" value="2EXR"/>
</dbReference>
<evidence type="ECO:0000313" key="3">
    <source>
        <dbReference type="Proteomes" id="UP001322277"/>
    </source>
</evidence>
<dbReference type="AlphaFoldDB" id="A0AAX4I726"/>
<dbReference type="GeneID" id="87940297"/>
<gene>
    <name evidence="2" type="ORF">CDEST_03794</name>
</gene>
<dbReference type="KEGG" id="cdet:87940297"/>
<evidence type="ECO:0000313" key="2">
    <source>
        <dbReference type="EMBL" id="WQF78780.1"/>
    </source>
</evidence>
<proteinExistence type="predicted"/>
<reference evidence="3" key="1">
    <citation type="journal article" date="2023" name="bioRxiv">
        <title>Complete genome of the Medicago anthracnose fungus, Colletotrichum destructivum, reveals a mini-chromosome-like region within a core chromosome.</title>
        <authorList>
            <person name="Lapalu N."/>
            <person name="Simon A."/>
            <person name="Lu A."/>
            <person name="Plaumann P.-L."/>
            <person name="Amselem J."/>
            <person name="Pigne S."/>
            <person name="Auger A."/>
            <person name="Koch C."/>
            <person name="Dallery J.-F."/>
            <person name="O'Connell R.J."/>
        </authorList>
    </citation>
    <scope>NUCLEOTIDE SEQUENCE [LARGE SCALE GENOMIC DNA]</scope>
    <source>
        <strain evidence="3">CBS 520.97</strain>
    </source>
</reference>
<keyword evidence="3" id="KW-1185">Reference proteome</keyword>
<evidence type="ECO:0000259" key="1">
    <source>
        <dbReference type="Pfam" id="PF20150"/>
    </source>
</evidence>
<dbReference type="EMBL" id="CP137306">
    <property type="protein sequence ID" value="WQF78780.1"/>
    <property type="molecule type" value="Genomic_DNA"/>
</dbReference>
<name>A0AAX4I726_9PEZI</name>
<dbReference type="Pfam" id="PF20150">
    <property type="entry name" value="2EXR"/>
    <property type="match status" value="1"/>
</dbReference>
<organism evidence="2 3">
    <name type="scientific">Colletotrichum destructivum</name>
    <dbReference type="NCBI Taxonomy" id="34406"/>
    <lineage>
        <taxon>Eukaryota</taxon>
        <taxon>Fungi</taxon>
        <taxon>Dikarya</taxon>
        <taxon>Ascomycota</taxon>
        <taxon>Pezizomycotina</taxon>
        <taxon>Sordariomycetes</taxon>
        <taxon>Hypocreomycetidae</taxon>
        <taxon>Glomerellales</taxon>
        <taxon>Glomerellaceae</taxon>
        <taxon>Colletotrichum</taxon>
        <taxon>Colletotrichum destructivum species complex</taxon>
    </lineage>
</organism>
<sequence length="198" mass="23691">METFHCFFQLPFELRMRIWQLTREPRELTIRAQVELNKYRRHPLDYTLLYCASSSPIPAVLQACRESRNLRLYQKSFTSGTMPRHIWVNFEFDTIQATYWDLKLVRMEKEVIRHLAIEVEDVECLSRHYQEALTGFRVLETMAFLSDESLREWAHVIERIRDTMQSFVKDNSSKLPSITIVEKATHRTMSLVHREQPI</sequence>
<dbReference type="RefSeq" id="XP_062776004.1">
    <property type="nucleotide sequence ID" value="XM_062919953.1"/>
</dbReference>